<proteinExistence type="predicted"/>
<dbReference type="EMBL" id="UOFN01000105">
    <property type="protein sequence ID" value="VAW79010.1"/>
    <property type="molecule type" value="Genomic_DNA"/>
</dbReference>
<protein>
    <submittedName>
        <fullName evidence="1">Uncharacterized protein</fullName>
    </submittedName>
</protein>
<evidence type="ECO:0000313" key="1">
    <source>
        <dbReference type="EMBL" id="VAW79010.1"/>
    </source>
</evidence>
<organism evidence="1">
    <name type="scientific">hydrothermal vent metagenome</name>
    <dbReference type="NCBI Taxonomy" id="652676"/>
    <lineage>
        <taxon>unclassified sequences</taxon>
        <taxon>metagenomes</taxon>
        <taxon>ecological metagenomes</taxon>
    </lineage>
</organism>
<dbReference type="AlphaFoldDB" id="A0A3B0YQM7"/>
<gene>
    <name evidence="1" type="ORF">MNBD_GAMMA15-1535</name>
</gene>
<sequence length="99" mass="11720">MDYQPVTICLPIQAQKTDTNDFFNLLTSPEILDLVEAQLPEHRESKYPPTLTLSMFFKLFLQRWHVELDLRNIKTTLGMETLSCKTAEMCEKEMWVYFL</sequence>
<name>A0A3B0YQM7_9ZZZZ</name>
<reference evidence="1" key="1">
    <citation type="submission" date="2018-06" db="EMBL/GenBank/DDBJ databases">
        <authorList>
            <person name="Zhirakovskaya E."/>
        </authorList>
    </citation>
    <scope>NUCLEOTIDE SEQUENCE</scope>
</reference>
<feature type="non-terminal residue" evidence="1">
    <location>
        <position position="99"/>
    </location>
</feature>
<accession>A0A3B0YQM7</accession>